<protein>
    <submittedName>
        <fullName evidence="1">Uncharacterized protein</fullName>
    </submittedName>
</protein>
<dbReference type="EMBL" id="VSSQ01077801">
    <property type="protein sequence ID" value="MPN27791.1"/>
    <property type="molecule type" value="Genomic_DNA"/>
</dbReference>
<gene>
    <name evidence="1" type="ORF">SDC9_175225</name>
</gene>
<sequence>MNLIHLICGQREIEDIQILLNVQRTHRSREDDVPFLNMPAQDDLRIGLTVFCSDFREQRFREQRLIAVTQRIPALDDSAIGRNSRFERFLLVIGMAFHLQHGGFDFGKRKHVFQPIRLEVGQADASDFSCRNGFFHIPPCAAIIAKLLMQQQEVDVAGLQAVKHFVDCNCRNALAVVAGPEFGCDPDVLARDAALFHGLSHAALVLISMRGVDVPVTQLERCETSLFRSFVSENLVNA</sequence>
<proteinExistence type="predicted"/>
<dbReference type="AlphaFoldDB" id="A0A645GLG4"/>
<reference evidence="1" key="1">
    <citation type="submission" date="2019-08" db="EMBL/GenBank/DDBJ databases">
        <authorList>
            <person name="Kucharzyk K."/>
            <person name="Murdoch R.W."/>
            <person name="Higgins S."/>
            <person name="Loffler F."/>
        </authorList>
    </citation>
    <scope>NUCLEOTIDE SEQUENCE</scope>
</reference>
<comment type="caution">
    <text evidence="1">The sequence shown here is derived from an EMBL/GenBank/DDBJ whole genome shotgun (WGS) entry which is preliminary data.</text>
</comment>
<accession>A0A645GLG4</accession>
<evidence type="ECO:0000313" key="1">
    <source>
        <dbReference type="EMBL" id="MPN27791.1"/>
    </source>
</evidence>
<name>A0A645GLG4_9ZZZZ</name>
<organism evidence="1">
    <name type="scientific">bioreactor metagenome</name>
    <dbReference type="NCBI Taxonomy" id="1076179"/>
    <lineage>
        <taxon>unclassified sequences</taxon>
        <taxon>metagenomes</taxon>
        <taxon>ecological metagenomes</taxon>
    </lineage>
</organism>